<reference evidence="1" key="1">
    <citation type="journal article" date="2014" name="Genome Biol. Evol.">
        <title>Pangenome evidence for extensive interdomain horizontal transfer affecting lineage core and shell genes in uncultured planktonic thaumarchaeota and euryarchaeota.</title>
        <authorList>
            <person name="Deschamps P."/>
            <person name="Zivanovic Y."/>
            <person name="Moreira D."/>
            <person name="Rodriguez-Valera F."/>
            <person name="Lopez-Garcia P."/>
        </authorList>
    </citation>
    <scope>NUCLEOTIDE SEQUENCE</scope>
</reference>
<protein>
    <submittedName>
        <fullName evidence="1">Uncharacterized protein</fullName>
    </submittedName>
</protein>
<sequence>MSFMGNVTKFKRAEVKIINKDSGEYIINVKYRGKQYSKTISDFQNLKALKKNSLWILFNRMIRKDYGELKRDAFNREIAFPITIEISKIEEPSKPVKTETQSVKTEKGPTATLKQLEEFGLVKSAAALKKAIEDEDITKVESTRIAGYLIELVKALQFSEEGKKRFDQDHSYVTGKPHKKIDYAKFGKSWRRQKTFFTKRGVPDFMSAKHIKMYFTLRCQGDKNKFPKSYRDRYGAKKLGIPQRLRFTNKERKDYIRELKKGSKPKKRK</sequence>
<evidence type="ECO:0000313" key="1">
    <source>
        <dbReference type="EMBL" id="AIF06749.1"/>
    </source>
</evidence>
<accession>A0A075GSK7</accession>
<organism evidence="1">
    <name type="scientific">uncultured marine group II/III euryarchaeote KM3_195_B08</name>
    <dbReference type="NCBI Taxonomy" id="1457970"/>
    <lineage>
        <taxon>Archaea</taxon>
        <taxon>Methanobacteriati</taxon>
        <taxon>Methanobacteriota</taxon>
        <taxon>environmental samples</taxon>
    </lineage>
</organism>
<name>A0A075GSK7_9EURY</name>
<proteinExistence type="predicted"/>
<dbReference type="EMBL" id="KF900780">
    <property type="protein sequence ID" value="AIF06749.1"/>
    <property type="molecule type" value="Genomic_DNA"/>
</dbReference>
<dbReference type="AlphaFoldDB" id="A0A075GSK7"/>